<dbReference type="SUPFAM" id="SSF102114">
    <property type="entry name" value="Radical SAM enzymes"/>
    <property type="match status" value="1"/>
</dbReference>
<evidence type="ECO:0000256" key="5">
    <source>
        <dbReference type="ARBA" id="ARBA00023014"/>
    </source>
</evidence>
<keyword evidence="5" id="KW-0411">Iron-sulfur</keyword>
<dbReference type="Pfam" id="PF12345">
    <property type="entry name" value="DUF3641"/>
    <property type="match status" value="1"/>
</dbReference>
<keyword evidence="4" id="KW-0408">Iron</keyword>
<dbReference type="EMBL" id="JAVRIC010000004">
    <property type="protein sequence ID" value="MDT0496639.1"/>
    <property type="molecule type" value="Genomic_DNA"/>
</dbReference>
<keyword evidence="2" id="KW-0949">S-adenosyl-L-methionine</keyword>
<evidence type="ECO:0000256" key="4">
    <source>
        <dbReference type="ARBA" id="ARBA00023004"/>
    </source>
</evidence>
<reference evidence="7 8" key="1">
    <citation type="submission" date="2023-09" db="EMBL/GenBank/DDBJ databases">
        <authorList>
            <person name="Rey-Velasco X."/>
        </authorList>
    </citation>
    <scope>NUCLEOTIDE SEQUENCE [LARGE SCALE GENOMIC DNA]</scope>
    <source>
        <strain evidence="7 8">W345</strain>
    </source>
</reference>
<evidence type="ECO:0000313" key="8">
    <source>
        <dbReference type="Proteomes" id="UP001254608"/>
    </source>
</evidence>
<proteinExistence type="predicted"/>
<dbReference type="RefSeq" id="WP_311364027.1">
    <property type="nucleotide sequence ID" value="NZ_JAVRIC010000004.1"/>
</dbReference>
<dbReference type="InterPro" id="IPR007197">
    <property type="entry name" value="rSAM"/>
</dbReference>
<dbReference type="InterPro" id="IPR024521">
    <property type="entry name" value="ArsS-like_C"/>
</dbReference>
<dbReference type="PANTHER" id="PTHR43728:SF1">
    <property type="entry name" value="FE-S OXIDOREDUCTASE"/>
    <property type="match status" value="1"/>
</dbReference>
<evidence type="ECO:0000313" key="7">
    <source>
        <dbReference type="EMBL" id="MDT0496639.1"/>
    </source>
</evidence>
<accession>A0ABU2WFJ0</accession>
<dbReference type="InterPro" id="IPR026351">
    <property type="entry name" value="rSAM_ArsS-like"/>
</dbReference>
<comment type="caution">
    <text evidence="7">The sequence shown here is derived from an EMBL/GenBank/DDBJ whole genome shotgun (WGS) entry which is preliminary data.</text>
</comment>
<evidence type="ECO:0000256" key="1">
    <source>
        <dbReference type="ARBA" id="ARBA00001966"/>
    </source>
</evidence>
<evidence type="ECO:0000256" key="3">
    <source>
        <dbReference type="ARBA" id="ARBA00022723"/>
    </source>
</evidence>
<dbReference type="CDD" id="cd01335">
    <property type="entry name" value="Radical_SAM"/>
    <property type="match status" value="1"/>
</dbReference>
<sequence length="342" mass="37462">MNITVRLADLPAADHGPAFERLLAEHALVLSPIDVQTLQVNLTKLCNQACRHCHVDASPARTEQLSSAHADRVLAILAGHPQITQLDLTGGAPELHADFERLVVGATTLGKHVMVRHNLTVQFDGHPKTGQSMAHLPAFFAEHRVEVISSLPCYGEKNTDTQRGKGVFEKSITALHRLNAVGYGQPDSGLMLTLVYNPLGPSLPPPQAQLEADYRRELAEHHGIVFSRLFTITNMPIHRFALHLRKNGQYERYMETLLAAFNPQAAENVMCRRLISVDHAGHLFDCDFNQQLGIAARDANGQAMTLDSFDHARLLNRAIRFERHCLGCTAGAGSSCGGALST</sequence>
<dbReference type="Proteomes" id="UP001254608">
    <property type="component" value="Unassembled WGS sequence"/>
</dbReference>
<gene>
    <name evidence="7" type="primary">arsS</name>
    <name evidence="7" type="ORF">RM530_04590</name>
</gene>
<comment type="cofactor">
    <cofactor evidence="1">
        <name>[4Fe-4S] cluster</name>
        <dbReference type="ChEBI" id="CHEBI:49883"/>
    </cofactor>
</comment>
<keyword evidence="8" id="KW-1185">Reference proteome</keyword>
<dbReference type="NCBIfam" id="TIGR04167">
    <property type="entry name" value="rSAM_SeCys"/>
    <property type="match status" value="1"/>
</dbReference>
<evidence type="ECO:0000256" key="2">
    <source>
        <dbReference type="ARBA" id="ARBA00022691"/>
    </source>
</evidence>
<keyword evidence="3" id="KW-0479">Metal-binding</keyword>
<dbReference type="InterPro" id="IPR013785">
    <property type="entry name" value="Aldolase_TIM"/>
</dbReference>
<feature type="domain" description="Arsenosugar biosynthesis radical SAM protein ArsS-like C-terminal" evidence="6">
    <location>
        <begin position="203"/>
        <end position="339"/>
    </location>
</feature>
<dbReference type="PANTHER" id="PTHR43728">
    <property type="entry name" value="SLR0304 PROTEIN"/>
    <property type="match status" value="1"/>
</dbReference>
<name>A0ABU2WFJ0_9GAMM</name>
<evidence type="ECO:0000259" key="6">
    <source>
        <dbReference type="Pfam" id="PF12345"/>
    </source>
</evidence>
<organism evidence="7 8">
    <name type="scientific">Banduia mediterranea</name>
    <dbReference type="NCBI Taxonomy" id="3075609"/>
    <lineage>
        <taxon>Bacteria</taxon>
        <taxon>Pseudomonadati</taxon>
        <taxon>Pseudomonadota</taxon>
        <taxon>Gammaproteobacteria</taxon>
        <taxon>Nevskiales</taxon>
        <taxon>Algiphilaceae</taxon>
        <taxon>Banduia</taxon>
    </lineage>
</organism>
<dbReference type="SFLD" id="SFLDS00029">
    <property type="entry name" value="Radical_SAM"/>
    <property type="match status" value="1"/>
</dbReference>
<dbReference type="Gene3D" id="3.20.20.70">
    <property type="entry name" value="Aldolase class I"/>
    <property type="match status" value="1"/>
</dbReference>
<protein>
    <submittedName>
        <fullName evidence="7">Arsenosugar biosynthesis radical SAM protein ArsS</fullName>
    </submittedName>
</protein>
<dbReference type="InterPro" id="IPR058240">
    <property type="entry name" value="rSAM_sf"/>
</dbReference>